<organism evidence="3">
    <name type="scientific">marine metagenome</name>
    <dbReference type="NCBI Taxonomy" id="408172"/>
    <lineage>
        <taxon>unclassified sequences</taxon>
        <taxon>metagenomes</taxon>
        <taxon>ecological metagenomes</taxon>
    </lineage>
</organism>
<dbReference type="Pfam" id="PF01266">
    <property type="entry name" value="DAO"/>
    <property type="match status" value="1"/>
</dbReference>
<reference evidence="3" key="1">
    <citation type="submission" date="2018-05" db="EMBL/GenBank/DDBJ databases">
        <authorList>
            <person name="Lanie J.A."/>
            <person name="Ng W.-L."/>
            <person name="Kazmierczak K.M."/>
            <person name="Andrzejewski T.M."/>
            <person name="Davidsen T.M."/>
            <person name="Wayne K.J."/>
            <person name="Tettelin H."/>
            <person name="Glass J.I."/>
            <person name="Rusch D."/>
            <person name="Podicherti R."/>
            <person name="Tsui H.-C.T."/>
            <person name="Winkler M.E."/>
        </authorList>
    </citation>
    <scope>NUCLEOTIDE SEQUENCE</scope>
</reference>
<evidence type="ECO:0000259" key="1">
    <source>
        <dbReference type="Pfam" id="PF01266"/>
    </source>
</evidence>
<feature type="non-terminal residue" evidence="3">
    <location>
        <position position="230"/>
    </location>
</feature>
<dbReference type="PANTHER" id="PTHR13847:SF193">
    <property type="entry name" value="PYRUVATE DEHYDROGENASE PHOSPHATASE REGULATORY SUBUNIT, MITOCHONDRIAL"/>
    <property type="match status" value="1"/>
</dbReference>
<dbReference type="Gene3D" id="3.30.9.10">
    <property type="entry name" value="D-Amino Acid Oxidase, subunit A, domain 2"/>
    <property type="match status" value="1"/>
</dbReference>
<evidence type="ECO:0008006" key="4">
    <source>
        <dbReference type="Google" id="ProtNLM"/>
    </source>
</evidence>
<gene>
    <name evidence="3" type="ORF">METZ01_LOCUS509408</name>
</gene>
<dbReference type="InterPro" id="IPR032503">
    <property type="entry name" value="FAO_M"/>
</dbReference>
<dbReference type="EMBL" id="UINC01226176">
    <property type="protein sequence ID" value="SVE56554.1"/>
    <property type="molecule type" value="Genomic_DNA"/>
</dbReference>
<dbReference type="Pfam" id="PF16350">
    <property type="entry name" value="FAO_M"/>
    <property type="match status" value="1"/>
</dbReference>
<feature type="domain" description="FAD dependent oxidoreductase central" evidence="2">
    <location>
        <begin position="188"/>
        <end position="230"/>
    </location>
</feature>
<dbReference type="AlphaFoldDB" id="A0A383EIV9"/>
<proteinExistence type="predicted"/>
<evidence type="ECO:0000259" key="2">
    <source>
        <dbReference type="Pfam" id="PF16350"/>
    </source>
</evidence>
<name>A0A383EIV9_9ZZZZ</name>
<dbReference type="InterPro" id="IPR036188">
    <property type="entry name" value="FAD/NAD-bd_sf"/>
</dbReference>
<dbReference type="InterPro" id="IPR006076">
    <property type="entry name" value="FAD-dep_OxRdtase"/>
</dbReference>
<feature type="non-terminal residue" evidence="3">
    <location>
        <position position="1"/>
    </location>
</feature>
<sequence length="230" mass="25608">DGAVSGVSTNLGEVKCEYVVCAAGMWSRDVGMLAGVNIPLHAAEHMYLVTNPMGIPYEAKSLRDPDEQIYFRRDMEETGAVLMGGFETVAKPWGMGGTIPDDYNFSLLDPDWDHFKIFWENAIHRIPAMDEAGINRFYVSAESFTPDNRYLMGEAPEVRNFYLATGLNSTGIAAGAGVGKATAEWIIEGHPPMDLWEVDIRRFHESQNAATYLYDRTIESVGSLYGMHWP</sequence>
<dbReference type="PANTHER" id="PTHR13847">
    <property type="entry name" value="SARCOSINE DEHYDROGENASE-RELATED"/>
    <property type="match status" value="1"/>
</dbReference>
<dbReference type="GO" id="GO:0005759">
    <property type="term" value="C:mitochondrial matrix"/>
    <property type="evidence" value="ECO:0007669"/>
    <property type="project" value="TreeGrafter"/>
</dbReference>
<dbReference type="Gene3D" id="3.50.50.60">
    <property type="entry name" value="FAD/NAD(P)-binding domain"/>
    <property type="match status" value="1"/>
</dbReference>
<evidence type="ECO:0000313" key="3">
    <source>
        <dbReference type="EMBL" id="SVE56554.1"/>
    </source>
</evidence>
<feature type="domain" description="FAD dependent oxidoreductase" evidence="1">
    <location>
        <begin position="2"/>
        <end position="185"/>
    </location>
</feature>
<accession>A0A383EIV9</accession>
<dbReference type="SUPFAM" id="SSF54373">
    <property type="entry name" value="FAD-linked reductases, C-terminal domain"/>
    <property type="match status" value="1"/>
</dbReference>
<dbReference type="SUPFAM" id="SSF51905">
    <property type="entry name" value="FAD/NAD(P)-binding domain"/>
    <property type="match status" value="1"/>
</dbReference>
<protein>
    <recommendedName>
        <fullName evidence="4">FAD dependent oxidoreductase domain-containing protein</fullName>
    </recommendedName>
</protein>